<dbReference type="PANTHER" id="PTHR11086">
    <property type="entry name" value="DEOXYCYTIDYLATE DEAMINASE-RELATED"/>
    <property type="match status" value="1"/>
</dbReference>
<proteinExistence type="predicted"/>
<evidence type="ECO:0000313" key="3">
    <source>
        <dbReference type="EMBL" id="KKM61885.1"/>
    </source>
</evidence>
<protein>
    <recommendedName>
        <fullName evidence="2">CMP/dCMP-type deaminase domain-containing protein</fullName>
    </recommendedName>
</protein>
<evidence type="ECO:0000256" key="1">
    <source>
        <dbReference type="ARBA" id="ARBA00022801"/>
    </source>
</evidence>
<gene>
    <name evidence="3" type="ORF">LCGC14_1527210</name>
</gene>
<dbReference type="Pfam" id="PF00383">
    <property type="entry name" value="dCMP_cyt_deam_1"/>
    <property type="match status" value="1"/>
</dbReference>
<feature type="domain" description="CMP/dCMP-type deaminase" evidence="2">
    <location>
        <begin position="6"/>
        <end position="125"/>
    </location>
</feature>
<dbReference type="PROSITE" id="PS51747">
    <property type="entry name" value="CYT_DCMP_DEAMINASES_2"/>
    <property type="match status" value="1"/>
</dbReference>
<dbReference type="InterPro" id="IPR016193">
    <property type="entry name" value="Cytidine_deaminase-like"/>
</dbReference>
<dbReference type="GO" id="GO:0004132">
    <property type="term" value="F:dCMP deaminase activity"/>
    <property type="evidence" value="ECO:0007669"/>
    <property type="project" value="TreeGrafter"/>
</dbReference>
<dbReference type="EMBL" id="LAZR01011403">
    <property type="protein sequence ID" value="KKM61885.1"/>
    <property type="molecule type" value="Genomic_DNA"/>
</dbReference>
<organism evidence="3">
    <name type="scientific">marine sediment metagenome</name>
    <dbReference type="NCBI Taxonomy" id="412755"/>
    <lineage>
        <taxon>unclassified sequences</taxon>
        <taxon>metagenomes</taxon>
        <taxon>ecological metagenomes</taxon>
    </lineage>
</organism>
<dbReference type="PANTHER" id="PTHR11086:SF18">
    <property type="entry name" value="DEOXYCYTIDYLATE DEAMINASE"/>
    <property type="match status" value="1"/>
</dbReference>
<comment type="caution">
    <text evidence="3">The sequence shown here is derived from an EMBL/GenBank/DDBJ whole genome shotgun (WGS) entry which is preliminary data.</text>
</comment>
<keyword evidence="1" id="KW-0378">Hydrolase</keyword>
<name>A0A0F9LCG5_9ZZZZ</name>
<dbReference type="GO" id="GO:0005737">
    <property type="term" value="C:cytoplasm"/>
    <property type="evidence" value="ECO:0007669"/>
    <property type="project" value="TreeGrafter"/>
</dbReference>
<reference evidence="3" key="1">
    <citation type="journal article" date="2015" name="Nature">
        <title>Complex archaea that bridge the gap between prokaryotes and eukaryotes.</title>
        <authorList>
            <person name="Spang A."/>
            <person name="Saw J.H."/>
            <person name="Jorgensen S.L."/>
            <person name="Zaremba-Niedzwiedzka K."/>
            <person name="Martijn J."/>
            <person name="Lind A.E."/>
            <person name="van Eijk R."/>
            <person name="Schleper C."/>
            <person name="Guy L."/>
            <person name="Ettema T.J."/>
        </authorList>
    </citation>
    <scope>NUCLEOTIDE SEQUENCE</scope>
</reference>
<dbReference type="SUPFAM" id="SSF53927">
    <property type="entry name" value="Cytidine deaminase-like"/>
    <property type="match status" value="1"/>
</dbReference>
<evidence type="ECO:0000259" key="2">
    <source>
        <dbReference type="PROSITE" id="PS51747"/>
    </source>
</evidence>
<dbReference type="Gene3D" id="3.40.140.10">
    <property type="entry name" value="Cytidine Deaminase, domain 2"/>
    <property type="match status" value="1"/>
</dbReference>
<accession>A0A0F9LCG5</accession>
<sequence>MREVIDWNILWMTLAFEVSERSKDPSTQHGCIIVDHNNKFVSMGYNSFPRDCLDDSLPTTRPEKYKVMIHSEINAIENATNRRELIGSTAYITGHPCPNCFGSMLNAGISRIIIGPVGSHCLSKEDMALINQMNISASTLKCKIQILRFEYFADMDAIYNFLDSIKENIKKKLKRTGLING</sequence>
<dbReference type="InterPro" id="IPR002125">
    <property type="entry name" value="CMP_dCMP_dom"/>
</dbReference>
<dbReference type="InterPro" id="IPR015517">
    <property type="entry name" value="dCMP_deaminase-rel"/>
</dbReference>
<dbReference type="AlphaFoldDB" id="A0A0F9LCG5"/>